<protein>
    <submittedName>
        <fullName evidence="1">Uncharacterized protein</fullName>
    </submittedName>
</protein>
<sequence length="122" mass="14691">MPRINPKSLRAKFAGFRKHSTSARYCEVVSAQSIITKMPLKARYNPVYGNEYYLADTRSIPDYRIHRSYNFYDFWPYLVRLTLRNRPFRRWLTTPTYYRQSLYSNESSLVKSSSSVSRYTRY</sequence>
<accession>N6T603</accession>
<proteinExistence type="predicted"/>
<dbReference type="HOGENOM" id="CLU_2029046_0_0_1"/>
<dbReference type="AlphaFoldDB" id="N6T603"/>
<evidence type="ECO:0000313" key="1">
    <source>
        <dbReference type="EMBL" id="ENN73078.1"/>
    </source>
</evidence>
<gene>
    <name evidence="1" type="ORF">YQE_10282</name>
</gene>
<dbReference type="EMBL" id="KB741181">
    <property type="protein sequence ID" value="ENN73078.1"/>
    <property type="molecule type" value="Genomic_DNA"/>
</dbReference>
<name>N6T603_DENPD</name>
<organism evidence="1">
    <name type="scientific">Dendroctonus ponderosae</name>
    <name type="common">Mountain pine beetle</name>
    <dbReference type="NCBI Taxonomy" id="77166"/>
    <lineage>
        <taxon>Eukaryota</taxon>
        <taxon>Metazoa</taxon>
        <taxon>Ecdysozoa</taxon>
        <taxon>Arthropoda</taxon>
        <taxon>Hexapoda</taxon>
        <taxon>Insecta</taxon>
        <taxon>Pterygota</taxon>
        <taxon>Neoptera</taxon>
        <taxon>Endopterygota</taxon>
        <taxon>Coleoptera</taxon>
        <taxon>Polyphaga</taxon>
        <taxon>Cucujiformia</taxon>
        <taxon>Curculionidae</taxon>
        <taxon>Scolytinae</taxon>
        <taxon>Dendroctonus</taxon>
    </lineage>
</organism>
<feature type="non-terminal residue" evidence="1">
    <location>
        <position position="1"/>
    </location>
</feature>
<reference evidence="1" key="1">
    <citation type="journal article" date="2013" name="Genome Biol.">
        <title>Draft genome of the mountain pine beetle, Dendroctonus ponderosae Hopkins, a major forest pest.</title>
        <authorList>
            <person name="Keeling C.I."/>
            <person name="Yuen M.M."/>
            <person name="Liao N.Y."/>
            <person name="Docking T.R."/>
            <person name="Chan S.K."/>
            <person name="Taylor G.A."/>
            <person name="Palmquist D.L."/>
            <person name="Jackman S.D."/>
            <person name="Nguyen A."/>
            <person name="Li M."/>
            <person name="Henderson H."/>
            <person name="Janes J.K."/>
            <person name="Zhao Y."/>
            <person name="Pandoh P."/>
            <person name="Moore R."/>
            <person name="Sperling F.A."/>
            <person name="Huber D.P."/>
            <person name="Birol I."/>
            <person name="Jones S.J."/>
            <person name="Bohlmann J."/>
        </authorList>
    </citation>
    <scope>NUCLEOTIDE SEQUENCE</scope>
</reference>
<dbReference type="OrthoDB" id="6661135at2759"/>